<gene>
    <name evidence="2" type="ORF">F4559_005545</name>
</gene>
<keyword evidence="3" id="KW-1185">Reference proteome</keyword>
<dbReference type="InterPro" id="IPR036894">
    <property type="entry name" value="YbaB-like_sf"/>
</dbReference>
<dbReference type="GO" id="GO:0003677">
    <property type="term" value="F:DNA binding"/>
    <property type="evidence" value="ECO:0007669"/>
    <property type="project" value="UniProtKB-KW"/>
</dbReference>
<feature type="compositionally biased region" description="Low complexity" evidence="1">
    <location>
        <begin position="136"/>
        <end position="147"/>
    </location>
</feature>
<sequence length="172" mass="18450">MTDPHRMIEDYESHTSALLERAEEAKARIAELTGSATSSDGAVSVSVSAGGALVSLSFGSKADDMPKERLAALVVSTAKRAQAQAVGRIATIMAPVVGDNSDAMRFVQEQIPPIDVSDEHTGEPQPQFVVNEEQQDAAATRQTPAARPVRRPVKDDDTDYDQRGVFKKDGGW</sequence>
<dbReference type="Proteomes" id="UP000542674">
    <property type="component" value="Unassembled WGS sequence"/>
</dbReference>
<evidence type="ECO:0000313" key="2">
    <source>
        <dbReference type="EMBL" id="MBB4968186.1"/>
    </source>
</evidence>
<organism evidence="2 3">
    <name type="scientific">Saccharothrix violaceirubra</name>
    <dbReference type="NCBI Taxonomy" id="413306"/>
    <lineage>
        <taxon>Bacteria</taxon>
        <taxon>Bacillati</taxon>
        <taxon>Actinomycetota</taxon>
        <taxon>Actinomycetes</taxon>
        <taxon>Pseudonocardiales</taxon>
        <taxon>Pseudonocardiaceae</taxon>
        <taxon>Saccharothrix</taxon>
    </lineage>
</organism>
<comment type="caution">
    <text evidence="2">The sequence shown here is derived from an EMBL/GenBank/DDBJ whole genome shotgun (WGS) entry which is preliminary data.</text>
</comment>
<feature type="compositionally biased region" description="Basic and acidic residues" evidence="1">
    <location>
        <begin position="152"/>
        <end position="172"/>
    </location>
</feature>
<dbReference type="AlphaFoldDB" id="A0A7W7T8B6"/>
<reference evidence="2 3" key="1">
    <citation type="submission" date="2020-08" db="EMBL/GenBank/DDBJ databases">
        <title>Sequencing the genomes of 1000 actinobacteria strains.</title>
        <authorList>
            <person name="Klenk H.-P."/>
        </authorList>
    </citation>
    <scope>NUCLEOTIDE SEQUENCE [LARGE SCALE GENOMIC DNA]</scope>
    <source>
        <strain evidence="2 3">DSM 45084</strain>
    </source>
</reference>
<dbReference type="Pfam" id="PF02575">
    <property type="entry name" value="YbaB_DNA_bd"/>
    <property type="match status" value="1"/>
</dbReference>
<evidence type="ECO:0000256" key="1">
    <source>
        <dbReference type="SAM" id="MobiDB-lite"/>
    </source>
</evidence>
<dbReference type="Gene3D" id="3.30.1310.10">
    <property type="entry name" value="Nucleoid-associated protein YbaB-like domain"/>
    <property type="match status" value="1"/>
</dbReference>
<dbReference type="InterPro" id="IPR004401">
    <property type="entry name" value="YbaB/EbfC"/>
</dbReference>
<keyword evidence="2" id="KW-0238">DNA-binding</keyword>
<evidence type="ECO:0000313" key="3">
    <source>
        <dbReference type="Proteomes" id="UP000542674"/>
    </source>
</evidence>
<name>A0A7W7T8B6_9PSEU</name>
<feature type="region of interest" description="Disordered" evidence="1">
    <location>
        <begin position="114"/>
        <end position="172"/>
    </location>
</feature>
<dbReference type="RefSeq" id="WP_246445345.1">
    <property type="nucleotide sequence ID" value="NZ_BAABAI010000041.1"/>
</dbReference>
<accession>A0A7W7T8B6</accession>
<dbReference type="SUPFAM" id="SSF82607">
    <property type="entry name" value="YbaB-like"/>
    <property type="match status" value="1"/>
</dbReference>
<dbReference type="EMBL" id="JACHJS010000001">
    <property type="protein sequence ID" value="MBB4968186.1"/>
    <property type="molecule type" value="Genomic_DNA"/>
</dbReference>
<proteinExistence type="predicted"/>
<protein>
    <submittedName>
        <fullName evidence="2">DNA-binding protein YbaB</fullName>
    </submittedName>
</protein>